<evidence type="ECO:0000313" key="3">
    <source>
        <dbReference type="Proteomes" id="UP000604341"/>
    </source>
</evidence>
<protein>
    <submittedName>
        <fullName evidence="2">Uncharacterized protein</fullName>
    </submittedName>
</protein>
<accession>A0ABQ2FQK6</accession>
<gene>
    <name evidence="2" type="ORF">GCM10010844_39860</name>
</gene>
<evidence type="ECO:0000256" key="1">
    <source>
        <dbReference type="SAM" id="MobiDB-lite"/>
    </source>
</evidence>
<feature type="compositionally biased region" description="Low complexity" evidence="1">
    <location>
        <begin position="42"/>
        <end position="60"/>
    </location>
</feature>
<name>A0ABQ2FQK6_9DEIO</name>
<evidence type="ECO:0000313" key="2">
    <source>
        <dbReference type="EMBL" id="GGL16976.1"/>
    </source>
</evidence>
<dbReference type="EMBL" id="BMPE01000023">
    <property type="protein sequence ID" value="GGL16976.1"/>
    <property type="molecule type" value="Genomic_DNA"/>
</dbReference>
<sequence>MELLGLTIALIFVDLCIGAGAALAPRALKLLGKALTTPAPSPSSAPRQSPRPSAASWSAPTGTATAGRHASPESNPGGDPFRGRVAPPSPVESRPTPEGVPETLPVTIKGYFLARSEASFMATLEASLPGSYRVFPNVRLNDLFFITTRHPGQQKGTYARLRDKHVGPIDQRYMAFSQVQ</sequence>
<proteinExistence type="predicted"/>
<dbReference type="Proteomes" id="UP000604341">
    <property type="component" value="Unassembled WGS sequence"/>
</dbReference>
<organism evidence="2 3">
    <name type="scientific">Deinococcus radiotolerans</name>
    <dbReference type="NCBI Taxonomy" id="1309407"/>
    <lineage>
        <taxon>Bacteria</taxon>
        <taxon>Thermotogati</taxon>
        <taxon>Deinococcota</taxon>
        <taxon>Deinococci</taxon>
        <taxon>Deinococcales</taxon>
        <taxon>Deinococcaceae</taxon>
        <taxon>Deinococcus</taxon>
    </lineage>
</organism>
<feature type="region of interest" description="Disordered" evidence="1">
    <location>
        <begin position="37"/>
        <end position="102"/>
    </location>
</feature>
<reference evidence="3" key="1">
    <citation type="journal article" date="2019" name="Int. J. Syst. Evol. Microbiol.">
        <title>The Global Catalogue of Microorganisms (GCM) 10K type strain sequencing project: providing services to taxonomists for standard genome sequencing and annotation.</title>
        <authorList>
            <consortium name="The Broad Institute Genomics Platform"/>
            <consortium name="The Broad Institute Genome Sequencing Center for Infectious Disease"/>
            <person name="Wu L."/>
            <person name="Ma J."/>
        </authorList>
    </citation>
    <scope>NUCLEOTIDE SEQUENCE [LARGE SCALE GENOMIC DNA]</scope>
    <source>
        <strain evidence="3">JCM 19173</strain>
    </source>
</reference>
<dbReference type="RefSeq" id="WP_189070735.1">
    <property type="nucleotide sequence ID" value="NZ_BMPE01000023.1"/>
</dbReference>
<keyword evidence="3" id="KW-1185">Reference proteome</keyword>
<comment type="caution">
    <text evidence="2">The sequence shown here is derived from an EMBL/GenBank/DDBJ whole genome shotgun (WGS) entry which is preliminary data.</text>
</comment>